<feature type="coiled-coil region" evidence="1">
    <location>
        <begin position="704"/>
        <end position="738"/>
    </location>
</feature>
<dbReference type="Proteomes" id="UP000007266">
    <property type="component" value="Linkage group 9"/>
</dbReference>
<dbReference type="AlphaFoldDB" id="A0A139WC54"/>
<protein>
    <submittedName>
        <fullName evidence="3">Uncharacterized protein</fullName>
    </submittedName>
</protein>
<name>A0A139WC54_TRICA</name>
<keyword evidence="4" id="KW-1185">Reference proteome</keyword>
<dbReference type="EMBL" id="KQ971372">
    <property type="protein sequence ID" value="KYB25411.1"/>
    <property type="molecule type" value="Genomic_DNA"/>
</dbReference>
<dbReference type="InParanoid" id="A0A139WC54"/>
<feature type="compositionally biased region" description="Polar residues" evidence="2">
    <location>
        <begin position="44"/>
        <end position="55"/>
    </location>
</feature>
<gene>
    <name evidence="3" type="primary">AUGUSTUS-3.0.2_31251</name>
    <name evidence="3" type="ORF">TcasGA2_TC031251</name>
</gene>
<feature type="region of interest" description="Disordered" evidence="2">
    <location>
        <begin position="1"/>
        <end position="106"/>
    </location>
</feature>
<feature type="coiled-coil region" evidence="1">
    <location>
        <begin position="259"/>
        <end position="360"/>
    </location>
</feature>
<evidence type="ECO:0000313" key="3">
    <source>
        <dbReference type="EMBL" id="KYB25411.1"/>
    </source>
</evidence>
<accession>A0A139WC54</accession>
<sequence>MFCPMLKNPCAPPPTSPKCPPPKTHYFFVERTPTEAPKKRSNSHPRSASKSSNGSRKCCACGSKNASSDSKIIKNKSNNKRSATPARNNNKESNNNNKGSKIDPDSVKQLKQDLKTIKDQLTILTQNRDEALNLTNELEVRYKSLLEKSQRQEREIEELTQKNVTLESKCQSLGKSQSKSDLNELNALFRELVDKSKIMEESKNKVCRCIKEKSHEYQEMANSTKELSKVIAERDAKYATLMKNYQKTRENETKLKEFNQRLVKTVEELESQLHQAMMEIEASHQEASALAQKYQHELNETSKTFTEEMQQKAKEMADLNSVILELKTRVSQTAGMETKFVQLLQQYKSVNEKLKSAQDLCQCRTDELEMQKKKEKNLVCELVDLRQTVADLSRCKCDDGANLADLRGTNDEKEKIIQYQRAELASKDKQIDLLLKNEDRMKNKLVQLQEKLVEMKMSTNNHHQSKVLCGDVCSANLTQELQEIITALYEEIEKGLSKDEQILSQNREICNLQCTLNTKEKALIYACNQLKILRDQFQATLNEKRTLAEQLQDVTVESTFEDSSDPNAEESHNSDFLQPLNELNTKLLELELTESSSHCCTCKLKFPMQATKSQTDYIERYVHQSVRKTSSYYSSAPKKPVTKTKKCKTKYHSRMVASDPQIAKTRDLELKSGCLRQLEKDLAFVKDQFLCDLNKNKSFITSVIKELQLSYQNLLQRNEEQEREIELLKTENRILSVNLDHDSCDSVRLLACLREENSSSCELPPPLVDQIEEMREKYEEIATRQDEIESKLKTFEEKPPVILCPQAITINQSVYTVGNPTNFDDLIQTLYDEINKAWTQNQEIQDRYKDLCLQEKQSQIDGELQGHTDVFCPYCSGVHDIQSDYELECVCEPCEE</sequence>
<proteinExistence type="predicted"/>
<reference evidence="3 4" key="2">
    <citation type="journal article" date="2010" name="Nucleic Acids Res.">
        <title>BeetleBase in 2010: revisions to provide comprehensive genomic information for Tribolium castaneum.</title>
        <authorList>
            <person name="Kim H.S."/>
            <person name="Murphy T."/>
            <person name="Xia J."/>
            <person name="Caragea D."/>
            <person name="Park Y."/>
            <person name="Beeman R.W."/>
            <person name="Lorenzen M.D."/>
            <person name="Butcher S."/>
            <person name="Manak J.R."/>
            <person name="Brown S.J."/>
        </authorList>
    </citation>
    <scope>GENOME REANNOTATION</scope>
    <source>
        <strain evidence="3 4">Georgia GA2</strain>
    </source>
</reference>
<organism evidence="3 4">
    <name type="scientific">Tribolium castaneum</name>
    <name type="common">Red flour beetle</name>
    <dbReference type="NCBI Taxonomy" id="7070"/>
    <lineage>
        <taxon>Eukaryota</taxon>
        <taxon>Metazoa</taxon>
        <taxon>Ecdysozoa</taxon>
        <taxon>Arthropoda</taxon>
        <taxon>Hexapoda</taxon>
        <taxon>Insecta</taxon>
        <taxon>Pterygota</taxon>
        <taxon>Neoptera</taxon>
        <taxon>Endopterygota</taxon>
        <taxon>Coleoptera</taxon>
        <taxon>Polyphaga</taxon>
        <taxon>Cucujiformia</taxon>
        <taxon>Tenebrionidae</taxon>
        <taxon>Tenebrionidae incertae sedis</taxon>
        <taxon>Tribolium</taxon>
    </lineage>
</organism>
<feature type="coiled-coil region" evidence="1">
    <location>
        <begin position="771"/>
        <end position="798"/>
    </location>
</feature>
<evidence type="ECO:0000256" key="1">
    <source>
        <dbReference type="SAM" id="Coils"/>
    </source>
</evidence>
<feature type="coiled-coil region" evidence="1">
    <location>
        <begin position="431"/>
        <end position="458"/>
    </location>
</feature>
<feature type="compositionally biased region" description="Pro residues" evidence="2">
    <location>
        <begin position="10"/>
        <end position="23"/>
    </location>
</feature>
<reference evidence="3 4" key="1">
    <citation type="journal article" date="2008" name="Nature">
        <title>The genome of the model beetle and pest Tribolium castaneum.</title>
        <authorList>
            <consortium name="Tribolium Genome Sequencing Consortium"/>
            <person name="Richards S."/>
            <person name="Gibbs R.A."/>
            <person name="Weinstock G.M."/>
            <person name="Brown S.J."/>
            <person name="Denell R."/>
            <person name="Beeman R.W."/>
            <person name="Gibbs R."/>
            <person name="Beeman R.W."/>
            <person name="Brown S.J."/>
            <person name="Bucher G."/>
            <person name="Friedrich M."/>
            <person name="Grimmelikhuijzen C.J."/>
            <person name="Klingler M."/>
            <person name="Lorenzen M."/>
            <person name="Richards S."/>
            <person name="Roth S."/>
            <person name="Schroder R."/>
            <person name="Tautz D."/>
            <person name="Zdobnov E.M."/>
            <person name="Muzny D."/>
            <person name="Gibbs R.A."/>
            <person name="Weinstock G.M."/>
            <person name="Attaway T."/>
            <person name="Bell S."/>
            <person name="Buhay C.J."/>
            <person name="Chandrabose M.N."/>
            <person name="Chavez D."/>
            <person name="Clerk-Blankenburg K.P."/>
            <person name="Cree A."/>
            <person name="Dao M."/>
            <person name="Davis C."/>
            <person name="Chacko J."/>
            <person name="Dinh H."/>
            <person name="Dugan-Rocha S."/>
            <person name="Fowler G."/>
            <person name="Garner T.T."/>
            <person name="Garnes J."/>
            <person name="Gnirke A."/>
            <person name="Hawes A."/>
            <person name="Hernandez J."/>
            <person name="Hines S."/>
            <person name="Holder M."/>
            <person name="Hume J."/>
            <person name="Jhangiani S.N."/>
            <person name="Joshi V."/>
            <person name="Khan Z.M."/>
            <person name="Jackson L."/>
            <person name="Kovar C."/>
            <person name="Kowis A."/>
            <person name="Lee S."/>
            <person name="Lewis L.R."/>
            <person name="Margolis J."/>
            <person name="Morgan M."/>
            <person name="Nazareth L.V."/>
            <person name="Nguyen N."/>
            <person name="Okwuonu G."/>
            <person name="Parker D."/>
            <person name="Richards S."/>
            <person name="Ruiz S.J."/>
            <person name="Santibanez J."/>
            <person name="Savard J."/>
            <person name="Scherer S.E."/>
            <person name="Schneider B."/>
            <person name="Sodergren E."/>
            <person name="Tautz D."/>
            <person name="Vattahil S."/>
            <person name="Villasana D."/>
            <person name="White C.S."/>
            <person name="Wright R."/>
            <person name="Park Y."/>
            <person name="Beeman R.W."/>
            <person name="Lord J."/>
            <person name="Oppert B."/>
            <person name="Lorenzen M."/>
            <person name="Brown S."/>
            <person name="Wang L."/>
            <person name="Savard J."/>
            <person name="Tautz D."/>
            <person name="Richards S."/>
            <person name="Weinstock G."/>
            <person name="Gibbs R.A."/>
            <person name="Liu Y."/>
            <person name="Worley K."/>
            <person name="Weinstock G."/>
            <person name="Elsik C.G."/>
            <person name="Reese J.T."/>
            <person name="Elhaik E."/>
            <person name="Landan G."/>
            <person name="Graur D."/>
            <person name="Arensburger P."/>
            <person name="Atkinson P."/>
            <person name="Beeman R.W."/>
            <person name="Beidler J."/>
            <person name="Brown S.J."/>
            <person name="Demuth J.P."/>
            <person name="Drury D.W."/>
            <person name="Du Y.Z."/>
            <person name="Fujiwara H."/>
            <person name="Lorenzen M."/>
            <person name="Maselli V."/>
            <person name="Osanai M."/>
            <person name="Park Y."/>
            <person name="Robertson H.M."/>
            <person name="Tu Z."/>
            <person name="Wang J.J."/>
            <person name="Wang S."/>
            <person name="Richards S."/>
            <person name="Song H."/>
            <person name="Zhang L."/>
            <person name="Sodergren E."/>
            <person name="Werner D."/>
            <person name="Stanke M."/>
            <person name="Morgenstern B."/>
            <person name="Solovyev V."/>
            <person name="Kosarev P."/>
            <person name="Brown G."/>
            <person name="Chen H.C."/>
            <person name="Ermolaeva O."/>
            <person name="Hlavina W."/>
            <person name="Kapustin Y."/>
            <person name="Kiryutin B."/>
            <person name="Kitts P."/>
            <person name="Maglott D."/>
            <person name="Pruitt K."/>
            <person name="Sapojnikov V."/>
            <person name="Souvorov A."/>
            <person name="Mackey A.J."/>
            <person name="Waterhouse R.M."/>
            <person name="Wyder S."/>
            <person name="Zdobnov E.M."/>
            <person name="Zdobnov E.M."/>
            <person name="Wyder S."/>
            <person name="Kriventseva E.V."/>
            <person name="Kadowaki T."/>
            <person name="Bork P."/>
            <person name="Aranda M."/>
            <person name="Bao R."/>
            <person name="Beermann A."/>
            <person name="Berns N."/>
            <person name="Bolognesi R."/>
            <person name="Bonneton F."/>
            <person name="Bopp D."/>
            <person name="Brown S.J."/>
            <person name="Bucher G."/>
            <person name="Butts T."/>
            <person name="Chaumot A."/>
            <person name="Denell R.E."/>
            <person name="Ferrier D.E."/>
            <person name="Friedrich M."/>
            <person name="Gordon C.M."/>
            <person name="Jindra M."/>
            <person name="Klingler M."/>
            <person name="Lan Q."/>
            <person name="Lattorff H.M."/>
            <person name="Laudet V."/>
            <person name="von Levetsow C."/>
            <person name="Liu Z."/>
            <person name="Lutz R."/>
            <person name="Lynch J.A."/>
            <person name="da Fonseca R.N."/>
            <person name="Posnien N."/>
            <person name="Reuter R."/>
            <person name="Roth S."/>
            <person name="Savard J."/>
            <person name="Schinko J.B."/>
            <person name="Schmitt C."/>
            <person name="Schoppmeier M."/>
            <person name="Schroder R."/>
            <person name="Shippy T.D."/>
            <person name="Simonnet F."/>
            <person name="Marques-Souza H."/>
            <person name="Tautz D."/>
            <person name="Tomoyasu Y."/>
            <person name="Trauner J."/>
            <person name="Van der Zee M."/>
            <person name="Vervoort M."/>
            <person name="Wittkopp N."/>
            <person name="Wimmer E.A."/>
            <person name="Yang X."/>
            <person name="Jones A.K."/>
            <person name="Sattelle D.B."/>
            <person name="Ebert P.R."/>
            <person name="Nelson D."/>
            <person name="Scott J.G."/>
            <person name="Beeman R.W."/>
            <person name="Muthukrishnan S."/>
            <person name="Kramer K.J."/>
            <person name="Arakane Y."/>
            <person name="Beeman R.W."/>
            <person name="Zhu Q."/>
            <person name="Hogenkamp D."/>
            <person name="Dixit R."/>
            <person name="Oppert B."/>
            <person name="Jiang H."/>
            <person name="Zou Z."/>
            <person name="Marshall J."/>
            <person name="Elpidina E."/>
            <person name="Vinokurov K."/>
            <person name="Oppert C."/>
            <person name="Zou Z."/>
            <person name="Evans J."/>
            <person name="Lu Z."/>
            <person name="Zhao P."/>
            <person name="Sumathipala N."/>
            <person name="Altincicek B."/>
            <person name="Vilcinskas A."/>
            <person name="Williams M."/>
            <person name="Hultmark D."/>
            <person name="Hetru C."/>
            <person name="Jiang H."/>
            <person name="Grimmelikhuijzen C.J."/>
            <person name="Hauser F."/>
            <person name="Cazzamali G."/>
            <person name="Williamson M."/>
            <person name="Park Y."/>
            <person name="Li B."/>
            <person name="Tanaka Y."/>
            <person name="Predel R."/>
            <person name="Neupert S."/>
            <person name="Schachtner J."/>
            <person name="Verleyen P."/>
            <person name="Raible F."/>
            <person name="Bork P."/>
            <person name="Friedrich M."/>
            <person name="Walden K.K."/>
            <person name="Robertson H.M."/>
            <person name="Angeli S."/>
            <person name="Foret S."/>
            <person name="Bucher G."/>
            <person name="Schuetz S."/>
            <person name="Maleszka R."/>
            <person name="Wimmer E.A."/>
            <person name="Beeman R.W."/>
            <person name="Lorenzen M."/>
            <person name="Tomoyasu Y."/>
            <person name="Miller S.C."/>
            <person name="Grossmann D."/>
            <person name="Bucher G."/>
        </authorList>
    </citation>
    <scope>NUCLEOTIDE SEQUENCE [LARGE SCALE GENOMIC DNA]</scope>
    <source>
        <strain evidence="3 4">Georgia GA2</strain>
    </source>
</reference>
<evidence type="ECO:0000313" key="4">
    <source>
        <dbReference type="Proteomes" id="UP000007266"/>
    </source>
</evidence>
<keyword evidence="1" id="KW-0175">Coiled coil</keyword>
<feature type="coiled-coil region" evidence="1">
    <location>
        <begin position="107"/>
        <end position="176"/>
    </location>
</feature>
<evidence type="ECO:0000256" key="2">
    <source>
        <dbReference type="SAM" id="MobiDB-lite"/>
    </source>
</evidence>